<sequence>MVAAVDFMEGTLKCIRGTVIEKHCCFSRKHLASSIVDIRCPTPGKGKNTSTISSISLISSSSSFTGLCSLEFFVLRERETRSSNVEKEEPPCATAFLLASAISLALFLTFCPSSVSPIKHLTPFSNS</sequence>
<name>A0A443N679_9MAGN</name>
<dbReference type="AlphaFoldDB" id="A0A443N679"/>
<dbReference type="EMBL" id="QPKB01000001">
    <property type="protein sequence ID" value="RWR74016.1"/>
    <property type="molecule type" value="Genomic_DNA"/>
</dbReference>
<organism evidence="1 2">
    <name type="scientific">Cinnamomum micranthum f. kanehirae</name>
    <dbReference type="NCBI Taxonomy" id="337451"/>
    <lineage>
        <taxon>Eukaryota</taxon>
        <taxon>Viridiplantae</taxon>
        <taxon>Streptophyta</taxon>
        <taxon>Embryophyta</taxon>
        <taxon>Tracheophyta</taxon>
        <taxon>Spermatophyta</taxon>
        <taxon>Magnoliopsida</taxon>
        <taxon>Magnoliidae</taxon>
        <taxon>Laurales</taxon>
        <taxon>Lauraceae</taxon>
        <taxon>Cinnamomum</taxon>
    </lineage>
</organism>
<keyword evidence="2" id="KW-1185">Reference proteome</keyword>
<proteinExistence type="predicted"/>
<evidence type="ECO:0000313" key="1">
    <source>
        <dbReference type="EMBL" id="RWR74016.1"/>
    </source>
</evidence>
<comment type="caution">
    <text evidence="1">The sequence shown here is derived from an EMBL/GenBank/DDBJ whole genome shotgun (WGS) entry which is preliminary data.</text>
</comment>
<evidence type="ECO:0000313" key="2">
    <source>
        <dbReference type="Proteomes" id="UP000283530"/>
    </source>
</evidence>
<reference evidence="1 2" key="1">
    <citation type="journal article" date="2019" name="Nat. Plants">
        <title>Stout camphor tree genome fills gaps in understanding of flowering plant genome evolution.</title>
        <authorList>
            <person name="Chaw S.M."/>
            <person name="Liu Y.C."/>
            <person name="Wu Y.W."/>
            <person name="Wang H.Y."/>
            <person name="Lin C.I."/>
            <person name="Wu C.S."/>
            <person name="Ke H.M."/>
            <person name="Chang L.Y."/>
            <person name="Hsu C.Y."/>
            <person name="Yang H.T."/>
            <person name="Sudianto E."/>
            <person name="Hsu M.H."/>
            <person name="Wu K.P."/>
            <person name="Wang L.N."/>
            <person name="Leebens-Mack J.H."/>
            <person name="Tsai I.J."/>
        </authorList>
    </citation>
    <scope>NUCLEOTIDE SEQUENCE [LARGE SCALE GENOMIC DNA]</scope>
    <source>
        <strain evidence="2">cv. Chaw 1501</strain>
        <tissue evidence="1">Young leaves</tissue>
    </source>
</reference>
<accession>A0A443N679</accession>
<gene>
    <name evidence="1" type="ORF">CKAN_00232700</name>
</gene>
<dbReference type="Proteomes" id="UP000283530">
    <property type="component" value="Unassembled WGS sequence"/>
</dbReference>
<protein>
    <submittedName>
        <fullName evidence="1">Uncharacterized protein</fullName>
    </submittedName>
</protein>